<gene>
    <name evidence="2" type="ORF">GW779_06635</name>
    <name evidence="1" type="ORF">GW910_06345</name>
</gene>
<dbReference type="EMBL" id="JAACQH010000167">
    <property type="protein sequence ID" value="NCS92055.1"/>
    <property type="molecule type" value="Genomic_DNA"/>
</dbReference>
<dbReference type="Proteomes" id="UP000768163">
    <property type="component" value="Unassembled WGS sequence"/>
</dbReference>
<reference evidence="1" key="1">
    <citation type="submission" date="2019-11" db="EMBL/GenBank/DDBJ databases">
        <title>Lipid analysis of CO2-rich subsurface aquifers suggests an autotrophy-based deep biosphere with lysolipids enriched in CPR bacteria.</title>
        <authorList>
            <person name="Probst A.J."/>
            <person name="Elling F.J."/>
            <person name="Castelle C.J."/>
            <person name="Zhu Q."/>
            <person name="Elvert M."/>
            <person name="Birarda G."/>
            <person name="Holman H.-Y."/>
            <person name="Lane K.R."/>
            <person name="Ladd B."/>
            <person name="Ryan M.C."/>
            <person name="Woyke T."/>
            <person name="Hinrichs K.-U."/>
            <person name="Banfield J.F."/>
        </authorList>
    </citation>
    <scope>NUCLEOTIDE SEQUENCE</scope>
    <source>
        <strain evidence="1">CG_2015-01_33_1645</strain>
        <strain evidence="2">CG_2015-04_33_537</strain>
    </source>
</reference>
<organism evidence="1 3">
    <name type="scientific">Candidatus Altarchaeum hamiconexum</name>
    <dbReference type="NCBI Taxonomy" id="1803513"/>
    <lineage>
        <taxon>Archaea</taxon>
        <taxon>Candidatus Altarchaeota</taxon>
        <taxon>Candidatus Altiarchaeia</taxon>
        <taxon>Candidatus Altarchaeales</taxon>
        <taxon>Candidatus Altarchaeaceae</taxon>
        <taxon>Candidatus Altarchaeum</taxon>
    </lineage>
</organism>
<dbReference type="Proteomes" id="UP000738826">
    <property type="component" value="Unassembled WGS sequence"/>
</dbReference>
<dbReference type="Gene3D" id="3.40.50.300">
    <property type="entry name" value="P-loop containing nucleotide triphosphate hydrolases"/>
    <property type="match status" value="2"/>
</dbReference>
<sequence>MSNVLLPLDKLNPPGRDKELEEISGLIKKGQDIILIGPRRVGKTTIINAIKRRFEKEYSVINYDCMESRNIPELYTKLYVKSKPLEIFVSSIGKKKQNELGKERELAEKVIKELHHEPFLIENIMRPDSPDNVEEKNIKNSDAFLLILGKKESNAVEKEYNFALTHNIPLFCMIKGSDDKEREEGVKRIIKDIKEKEKIVYKRYSDTKEFEENLKEGIKEKDKEWRKEKIKRIRDEIRDEKWTWQDIGDKFWDIIKEQKDKNYLFLIDEFGELREDKMVKNKKIDFGNFMAHFSAKIKEKPNRVSFILTGSENIFTFPPYQKDFTNFKNVRVSLFDTNTAKKMLKNKMPNLTDEIATNVIEKFGTLPYDLQLFLSESKDAYDYSEEKVNSILKKLVKDEGLKTRDVFFKYLDDESKKLAEEILPELIKVGLKREELKVYSKSKNFDTFLDNLTNRFFILEMNDFYYHPVSKFLAWAVVYYDKDIERFNSLLKT</sequence>
<comment type="caution">
    <text evidence="1">The sequence shown here is derived from an EMBL/GenBank/DDBJ whole genome shotgun (WGS) entry which is preliminary data.</text>
</comment>
<evidence type="ECO:0000313" key="2">
    <source>
        <dbReference type="EMBL" id="NCS92055.1"/>
    </source>
</evidence>
<dbReference type="InterPro" id="IPR027417">
    <property type="entry name" value="P-loop_NTPase"/>
</dbReference>
<evidence type="ECO:0000313" key="1">
    <source>
        <dbReference type="EMBL" id="NCN65657.1"/>
    </source>
</evidence>
<evidence type="ECO:0008006" key="4">
    <source>
        <dbReference type="Google" id="ProtNLM"/>
    </source>
</evidence>
<protein>
    <recommendedName>
        <fullName evidence="4">AAA+ ATPase domain-containing protein</fullName>
    </recommendedName>
</protein>
<dbReference type="AlphaFoldDB" id="A0A8J8CIC9"/>
<dbReference type="PANTHER" id="PTHR34301">
    <property type="entry name" value="DNA-BINDING PROTEIN-RELATED"/>
    <property type="match status" value="1"/>
</dbReference>
<name>A0A8J8CIC9_9ARCH</name>
<evidence type="ECO:0000313" key="3">
    <source>
        <dbReference type="Proteomes" id="UP000768163"/>
    </source>
</evidence>
<dbReference type="EMBL" id="JAACVF010000191">
    <property type="protein sequence ID" value="NCN65657.1"/>
    <property type="molecule type" value="Genomic_DNA"/>
</dbReference>
<accession>A0A8J8CIC9</accession>
<dbReference type="PANTHER" id="PTHR34301:SF8">
    <property type="entry name" value="ATPASE DOMAIN-CONTAINING PROTEIN"/>
    <property type="match status" value="1"/>
</dbReference>
<proteinExistence type="predicted"/>
<dbReference type="SUPFAM" id="SSF52540">
    <property type="entry name" value="P-loop containing nucleoside triphosphate hydrolases"/>
    <property type="match status" value="1"/>
</dbReference>